<gene>
    <name evidence="2" type="ORF">HPC62_05915</name>
</gene>
<feature type="region of interest" description="Disordered" evidence="1">
    <location>
        <begin position="96"/>
        <end position="118"/>
    </location>
</feature>
<reference evidence="2 3" key="1">
    <citation type="submission" date="2020-05" db="EMBL/GenBank/DDBJ databases">
        <title>Complete genome sequence of of a novel Thermoleptolyngbya strain isolated from hot springs of Ganzi, Sichuan China.</title>
        <authorList>
            <person name="Tang J."/>
            <person name="Daroch M."/>
            <person name="Li L."/>
            <person name="Waleron K."/>
            <person name="Waleron M."/>
            <person name="Waleron M."/>
        </authorList>
    </citation>
    <scope>NUCLEOTIDE SEQUENCE [LARGE SCALE GENOMIC DNA]</scope>
    <source>
        <strain evidence="2 3">PKUAC-SCTA183</strain>
    </source>
</reference>
<evidence type="ECO:0000313" key="3">
    <source>
        <dbReference type="Proteomes" id="UP000505210"/>
    </source>
</evidence>
<evidence type="ECO:0000256" key="1">
    <source>
        <dbReference type="SAM" id="MobiDB-lite"/>
    </source>
</evidence>
<keyword evidence="3" id="KW-1185">Reference proteome</keyword>
<dbReference type="EMBL" id="CP053661">
    <property type="protein sequence ID" value="QKD84795.1"/>
    <property type="molecule type" value="Genomic_DNA"/>
</dbReference>
<dbReference type="KEGG" id="theu:HPC62_05915"/>
<dbReference type="Proteomes" id="UP000505210">
    <property type="component" value="Chromosome"/>
</dbReference>
<dbReference type="AlphaFoldDB" id="A0A6M8BRC8"/>
<evidence type="ECO:0000313" key="2">
    <source>
        <dbReference type="EMBL" id="QKD84795.1"/>
    </source>
</evidence>
<accession>A0A6M8BRC8</accession>
<sequence length="118" mass="13658">MEQALQPQETLQRHLEAIAQQVQETAKASEGDGVALLRLLRLLEKLHQEIRDTMFQETLPKNRHSLYALLRDMEAEGGWPYISRMKLRSLLRHLLDEPPAESPNPLNPIADPEDFPRR</sequence>
<protein>
    <submittedName>
        <fullName evidence="2">Uncharacterized protein</fullName>
    </submittedName>
</protein>
<proteinExistence type="predicted"/>
<organism evidence="2 3">
    <name type="scientific">Thermoleptolyngbya sichuanensis A183</name>
    <dbReference type="NCBI Taxonomy" id="2737172"/>
    <lineage>
        <taxon>Bacteria</taxon>
        <taxon>Bacillati</taxon>
        <taxon>Cyanobacteriota</taxon>
        <taxon>Cyanophyceae</taxon>
        <taxon>Oculatellales</taxon>
        <taxon>Oculatellaceae</taxon>
        <taxon>Thermoleptolyngbya</taxon>
        <taxon>Thermoleptolyngbya sichuanensis</taxon>
    </lineage>
</organism>
<name>A0A6M8BRC8_9CYAN</name>